<keyword evidence="1" id="KW-1133">Transmembrane helix</keyword>
<feature type="transmembrane region" description="Helical" evidence="1">
    <location>
        <begin position="21"/>
        <end position="51"/>
    </location>
</feature>
<dbReference type="InterPro" id="IPR011655">
    <property type="entry name" value="MpPF26"/>
</dbReference>
<name>A0ABV9P6N7_9FLAO</name>
<dbReference type="EMBL" id="JBHSGW010000025">
    <property type="protein sequence ID" value="MFC4740375.1"/>
    <property type="molecule type" value="Genomic_DNA"/>
</dbReference>
<comment type="caution">
    <text evidence="2">The sequence shown here is derived from an EMBL/GenBank/DDBJ whole genome shotgun (WGS) entry which is preliminary data.</text>
</comment>
<dbReference type="NCBIfam" id="NF040945">
    <property type="entry name" value="CCC_membrane"/>
    <property type="match status" value="1"/>
</dbReference>
<keyword evidence="1" id="KW-0812">Transmembrane</keyword>
<evidence type="ECO:0000313" key="3">
    <source>
        <dbReference type="Proteomes" id="UP001595885"/>
    </source>
</evidence>
<keyword evidence="1" id="KW-0472">Membrane</keyword>
<reference evidence="3" key="1">
    <citation type="journal article" date="2019" name="Int. J. Syst. Evol. Microbiol.">
        <title>The Global Catalogue of Microorganisms (GCM) 10K type strain sequencing project: providing services to taxonomists for standard genome sequencing and annotation.</title>
        <authorList>
            <consortium name="The Broad Institute Genomics Platform"/>
            <consortium name="The Broad Institute Genome Sequencing Center for Infectious Disease"/>
            <person name="Wu L."/>
            <person name="Ma J."/>
        </authorList>
    </citation>
    <scope>NUCLEOTIDE SEQUENCE [LARGE SCALE GENOMIC DNA]</scope>
    <source>
        <strain evidence="3">CCUG 50349</strain>
    </source>
</reference>
<accession>A0ABV9P6N7</accession>
<dbReference type="RefSeq" id="WP_379741618.1">
    <property type="nucleotide sequence ID" value="NZ_JBHSGW010000025.1"/>
</dbReference>
<proteinExistence type="predicted"/>
<feature type="transmembrane region" description="Helical" evidence="1">
    <location>
        <begin position="76"/>
        <end position="104"/>
    </location>
</feature>
<sequence>MEQTTNFNNFETGQKLPNASAVLVLGILSILTCCCYGIIGLALGIIALYLAKKDMQLYKANPHAYTNYSNLNTGKILAIIGIVLSAIYIIYLIVIFSTLGMEGLQQMQEEMMRKYGAQ</sequence>
<gene>
    <name evidence="2" type="ORF">ACFO3U_10255</name>
</gene>
<organism evidence="2 3">
    <name type="scientific">Flavobacterium ponti</name>
    <dbReference type="NCBI Taxonomy" id="665133"/>
    <lineage>
        <taxon>Bacteria</taxon>
        <taxon>Pseudomonadati</taxon>
        <taxon>Bacteroidota</taxon>
        <taxon>Flavobacteriia</taxon>
        <taxon>Flavobacteriales</taxon>
        <taxon>Flavobacteriaceae</taxon>
        <taxon>Flavobacterium</taxon>
    </lineage>
</organism>
<keyword evidence="3" id="KW-1185">Reference proteome</keyword>
<dbReference type="Pfam" id="PF07666">
    <property type="entry name" value="MpPF26"/>
    <property type="match status" value="1"/>
</dbReference>
<protein>
    <submittedName>
        <fullName evidence="2">CCC motif membrane protein</fullName>
    </submittedName>
</protein>
<evidence type="ECO:0000313" key="2">
    <source>
        <dbReference type="EMBL" id="MFC4740375.1"/>
    </source>
</evidence>
<evidence type="ECO:0000256" key="1">
    <source>
        <dbReference type="SAM" id="Phobius"/>
    </source>
</evidence>
<dbReference type="Proteomes" id="UP001595885">
    <property type="component" value="Unassembled WGS sequence"/>
</dbReference>